<comment type="caution">
    <text evidence="2">The sequence shown here is derived from an EMBL/GenBank/DDBJ whole genome shotgun (WGS) entry which is preliminary data.</text>
</comment>
<protein>
    <submittedName>
        <fullName evidence="2">Uncharacterized protein</fullName>
    </submittedName>
</protein>
<evidence type="ECO:0000256" key="1">
    <source>
        <dbReference type="SAM" id="MobiDB-lite"/>
    </source>
</evidence>
<feature type="region of interest" description="Disordered" evidence="1">
    <location>
        <begin position="1"/>
        <end position="45"/>
    </location>
</feature>
<sequence>MLLSPPTFPIPNGQRTPPPTLPSSPSFHTPSFGSKAFLPEDGPPIPAPATSRRCLWPSLLIPLVLFLIAPYTRWIRDPAVMDLVVGSQGSEDGSLGIRKRHPSASVSFPTPSSTHLSLVCRVLITIKPTSPHHPVRLVR</sequence>
<dbReference type="AlphaFoldDB" id="A0A8H5FNC7"/>
<dbReference type="EMBL" id="JAACJM010000147">
    <property type="protein sequence ID" value="KAF5343169.1"/>
    <property type="molecule type" value="Genomic_DNA"/>
</dbReference>
<reference evidence="2 3" key="1">
    <citation type="journal article" date="2020" name="ISME J.">
        <title>Uncovering the hidden diversity of litter-decomposition mechanisms in mushroom-forming fungi.</title>
        <authorList>
            <person name="Floudas D."/>
            <person name="Bentzer J."/>
            <person name="Ahren D."/>
            <person name="Johansson T."/>
            <person name="Persson P."/>
            <person name="Tunlid A."/>
        </authorList>
    </citation>
    <scope>NUCLEOTIDE SEQUENCE [LARGE SCALE GENOMIC DNA]</scope>
    <source>
        <strain evidence="2 3">CBS 291.85</strain>
    </source>
</reference>
<organism evidence="2 3">
    <name type="scientific">Tetrapyrgos nigripes</name>
    <dbReference type="NCBI Taxonomy" id="182062"/>
    <lineage>
        <taxon>Eukaryota</taxon>
        <taxon>Fungi</taxon>
        <taxon>Dikarya</taxon>
        <taxon>Basidiomycota</taxon>
        <taxon>Agaricomycotina</taxon>
        <taxon>Agaricomycetes</taxon>
        <taxon>Agaricomycetidae</taxon>
        <taxon>Agaricales</taxon>
        <taxon>Marasmiineae</taxon>
        <taxon>Marasmiaceae</taxon>
        <taxon>Tetrapyrgos</taxon>
    </lineage>
</organism>
<keyword evidence="3" id="KW-1185">Reference proteome</keyword>
<evidence type="ECO:0000313" key="2">
    <source>
        <dbReference type="EMBL" id="KAF5343169.1"/>
    </source>
</evidence>
<gene>
    <name evidence="2" type="ORF">D9758_017042</name>
</gene>
<accession>A0A8H5FNC7</accession>
<evidence type="ECO:0000313" key="3">
    <source>
        <dbReference type="Proteomes" id="UP000559256"/>
    </source>
</evidence>
<dbReference type="Proteomes" id="UP000559256">
    <property type="component" value="Unassembled WGS sequence"/>
</dbReference>
<name>A0A8H5FNC7_9AGAR</name>
<proteinExistence type="predicted"/>